<dbReference type="InterPro" id="IPR052337">
    <property type="entry name" value="SAT4-like"/>
</dbReference>
<dbReference type="Proteomes" id="UP000244855">
    <property type="component" value="Unassembled WGS sequence"/>
</dbReference>
<accession>A0A2V1D3H5</accession>
<keyword evidence="4 7" id="KW-0472">Membrane</keyword>
<evidence type="ECO:0000256" key="3">
    <source>
        <dbReference type="ARBA" id="ARBA00022989"/>
    </source>
</evidence>
<keyword evidence="2 7" id="KW-0812">Transmembrane</keyword>
<feature type="transmembrane region" description="Helical" evidence="7">
    <location>
        <begin position="128"/>
        <end position="149"/>
    </location>
</feature>
<feature type="transmembrane region" description="Helical" evidence="7">
    <location>
        <begin position="178"/>
        <end position="196"/>
    </location>
</feature>
<evidence type="ECO:0000256" key="7">
    <source>
        <dbReference type="SAM" id="Phobius"/>
    </source>
</evidence>
<organism evidence="9 10">
    <name type="scientific">Periconia macrospinosa</name>
    <dbReference type="NCBI Taxonomy" id="97972"/>
    <lineage>
        <taxon>Eukaryota</taxon>
        <taxon>Fungi</taxon>
        <taxon>Dikarya</taxon>
        <taxon>Ascomycota</taxon>
        <taxon>Pezizomycotina</taxon>
        <taxon>Dothideomycetes</taxon>
        <taxon>Pleosporomycetidae</taxon>
        <taxon>Pleosporales</taxon>
        <taxon>Massarineae</taxon>
        <taxon>Periconiaceae</taxon>
        <taxon>Periconia</taxon>
    </lineage>
</organism>
<comment type="subcellular location">
    <subcellularLocation>
        <location evidence="1">Membrane</location>
        <topology evidence="1">Multi-pass membrane protein</topology>
    </subcellularLocation>
</comment>
<keyword evidence="3 7" id="KW-1133">Transmembrane helix</keyword>
<sequence length="369" mass="40758">MVSSVAPEAVIPIEAVLMVLAIFLASARIVTRLLQRQYPTVSDSFLIASVLNTIGLFITDALTYKYGGMEDYDPNSPVPPVEVTIALKKVQFAGNNFYDTGIYLPKLAILALYYRLIPATLPWLRKSLVGVTVFTGCAMITTCFLDAFWCGRDVSVNWSPEEDSCNTFASKEVFRVDWAMNIVSDICIFTLPFPLLHRLQLNRRQLWGLIVTFSLGAITISVSIARFATIEVIHAWTNVFVLSMAEMAVAIMVVALPSMRSFLRSGSFFSTNHKAYGISSSSRPSAYGQHSSLGDNGPSHLFSTSKVMSSARGGASARRHHQNHLGEYPGSEVELNQLERNDVIYETVRVSVQFSNSDAGDTDAERKKE</sequence>
<keyword evidence="10" id="KW-1185">Reference proteome</keyword>
<dbReference type="GO" id="GO:0016020">
    <property type="term" value="C:membrane"/>
    <property type="evidence" value="ECO:0007669"/>
    <property type="project" value="UniProtKB-SubCell"/>
</dbReference>
<reference evidence="9 10" key="1">
    <citation type="journal article" date="2018" name="Sci. Rep.">
        <title>Comparative genomics provides insights into the lifestyle and reveals functional heterogeneity of dark septate endophytic fungi.</title>
        <authorList>
            <person name="Knapp D.G."/>
            <person name="Nemeth J.B."/>
            <person name="Barry K."/>
            <person name="Hainaut M."/>
            <person name="Henrissat B."/>
            <person name="Johnson J."/>
            <person name="Kuo A."/>
            <person name="Lim J.H.P."/>
            <person name="Lipzen A."/>
            <person name="Nolan M."/>
            <person name="Ohm R.A."/>
            <person name="Tamas L."/>
            <person name="Grigoriev I.V."/>
            <person name="Spatafora J.W."/>
            <person name="Nagy L.G."/>
            <person name="Kovacs G.M."/>
        </authorList>
    </citation>
    <scope>NUCLEOTIDE SEQUENCE [LARGE SCALE GENOMIC DNA]</scope>
    <source>
        <strain evidence="9 10">DSE2036</strain>
    </source>
</reference>
<evidence type="ECO:0000313" key="10">
    <source>
        <dbReference type="Proteomes" id="UP000244855"/>
    </source>
</evidence>
<feature type="transmembrane region" description="Helical" evidence="7">
    <location>
        <begin position="235"/>
        <end position="256"/>
    </location>
</feature>
<evidence type="ECO:0000256" key="4">
    <source>
        <dbReference type="ARBA" id="ARBA00023136"/>
    </source>
</evidence>
<gene>
    <name evidence="9" type="ORF">DM02DRAFT_619851</name>
</gene>
<dbReference type="STRING" id="97972.A0A2V1D3H5"/>
<evidence type="ECO:0000256" key="1">
    <source>
        <dbReference type="ARBA" id="ARBA00004141"/>
    </source>
</evidence>
<feature type="domain" description="Rhodopsin" evidence="8">
    <location>
        <begin position="27"/>
        <end position="264"/>
    </location>
</feature>
<evidence type="ECO:0000256" key="2">
    <source>
        <dbReference type="ARBA" id="ARBA00022692"/>
    </source>
</evidence>
<dbReference type="OrthoDB" id="444631at2759"/>
<evidence type="ECO:0000256" key="6">
    <source>
        <dbReference type="SAM" id="MobiDB-lite"/>
    </source>
</evidence>
<dbReference type="PANTHER" id="PTHR33048:SF92">
    <property type="entry name" value="INTEGRAL MEMBRANE PROTEIN"/>
    <property type="match status" value="1"/>
</dbReference>
<dbReference type="InterPro" id="IPR049326">
    <property type="entry name" value="Rhodopsin_dom_fungi"/>
</dbReference>
<dbReference type="PANTHER" id="PTHR33048">
    <property type="entry name" value="PTH11-LIKE INTEGRAL MEMBRANE PROTEIN (AFU_ORTHOLOGUE AFUA_5G11245)"/>
    <property type="match status" value="1"/>
</dbReference>
<feature type="transmembrane region" description="Helical" evidence="7">
    <location>
        <begin position="97"/>
        <end position="116"/>
    </location>
</feature>
<evidence type="ECO:0000313" key="9">
    <source>
        <dbReference type="EMBL" id="PVH92586.1"/>
    </source>
</evidence>
<name>A0A2V1D3H5_9PLEO</name>
<evidence type="ECO:0000259" key="8">
    <source>
        <dbReference type="Pfam" id="PF20684"/>
    </source>
</evidence>
<evidence type="ECO:0000256" key="5">
    <source>
        <dbReference type="ARBA" id="ARBA00038359"/>
    </source>
</evidence>
<feature type="region of interest" description="Disordered" evidence="6">
    <location>
        <begin position="312"/>
        <end position="332"/>
    </location>
</feature>
<dbReference type="EMBL" id="KZ805666">
    <property type="protein sequence ID" value="PVH92586.1"/>
    <property type="molecule type" value="Genomic_DNA"/>
</dbReference>
<feature type="transmembrane region" description="Helical" evidence="7">
    <location>
        <begin position="6"/>
        <end position="25"/>
    </location>
</feature>
<dbReference type="Pfam" id="PF20684">
    <property type="entry name" value="Fung_rhodopsin"/>
    <property type="match status" value="1"/>
</dbReference>
<feature type="transmembrane region" description="Helical" evidence="7">
    <location>
        <begin position="208"/>
        <end position="229"/>
    </location>
</feature>
<comment type="similarity">
    <text evidence="5">Belongs to the SAT4 family.</text>
</comment>
<protein>
    <recommendedName>
        <fullName evidence="8">Rhodopsin domain-containing protein</fullName>
    </recommendedName>
</protein>
<proteinExistence type="inferred from homology"/>
<dbReference type="AlphaFoldDB" id="A0A2V1D3H5"/>
<feature type="transmembrane region" description="Helical" evidence="7">
    <location>
        <begin position="45"/>
        <end position="64"/>
    </location>
</feature>